<keyword evidence="8" id="KW-0969">Cilium</keyword>
<comment type="subunit">
    <text evidence="2 5">Homopentamer.</text>
</comment>
<keyword evidence="9" id="KW-1185">Reference proteome</keyword>
<evidence type="ECO:0000259" key="6">
    <source>
        <dbReference type="Pfam" id="PF02465"/>
    </source>
</evidence>
<keyword evidence="4 5" id="KW-0975">Bacterial flagellum</keyword>
<gene>
    <name evidence="8" type="ORF">CPE01_30710</name>
</gene>
<dbReference type="PANTHER" id="PTHR30288:SF0">
    <property type="entry name" value="FLAGELLAR HOOK-ASSOCIATED PROTEIN 2"/>
    <property type="match status" value="1"/>
</dbReference>
<dbReference type="EMBL" id="BJUA01000024">
    <property type="protein sequence ID" value="GEK19338.1"/>
    <property type="molecule type" value="Genomic_DNA"/>
</dbReference>
<comment type="similarity">
    <text evidence="1 5">Belongs to the FliD family.</text>
</comment>
<dbReference type="OrthoDB" id="5241527at2"/>
<evidence type="ECO:0000259" key="7">
    <source>
        <dbReference type="Pfam" id="PF07195"/>
    </source>
</evidence>
<comment type="function">
    <text evidence="5">Required for morphogenesis and for the elongation of the flagellar filament by facilitating polymerization of the flagellin monomers at the tip of growing filament. Forms a capping structure, which prevents flagellin subunits (transported through the central channel of the flagellum) from leaking out without polymerization at the distal end.</text>
</comment>
<evidence type="ECO:0000313" key="9">
    <source>
        <dbReference type="Proteomes" id="UP000321386"/>
    </source>
</evidence>
<keyword evidence="3" id="KW-0175">Coiled coil</keyword>
<dbReference type="InterPro" id="IPR003481">
    <property type="entry name" value="FliD_N"/>
</dbReference>
<keyword evidence="8" id="KW-0966">Cell projection</keyword>
<dbReference type="GO" id="GO:0009424">
    <property type="term" value="C:bacterial-type flagellum hook"/>
    <property type="evidence" value="ECO:0007669"/>
    <property type="project" value="UniProtKB-UniRule"/>
</dbReference>
<protein>
    <recommendedName>
        <fullName evidence="5">Flagellar hook-associated protein 2</fullName>
        <shortName evidence="5">HAP2</shortName>
    </recommendedName>
    <alternativeName>
        <fullName evidence="5">Flagellar cap protein</fullName>
    </alternativeName>
</protein>
<name>A0A510UXF6_9CELL</name>
<keyword evidence="5" id="KW-0964">Secreted</keyword>
<dbReference type="PANTHER" id="PTHR30288">
    <property type="entry name" value="FLAGELLAR CAP/ASSEMBLY PROTEIN FLID"/>
    <property type="match status" value="1"/>
</dbReference>
<evidence type="ECO:0000256" key="2">
    <source>
        <dbReference type="ARBA" id="ARBA00011255"/>
    </source>
</evidence>
<keyword evidence="8" id="KW-0282">Flagellum</keyword>
<dbReference type="AlphaFoldDB" id="A0A510UXF6"/>
<dbReference type="GO" id="GO:0005576">
    <property type="term" value="C:extracellular region"/>
    <property type="evidence" value="ECO:0007669"/>
    <property type="project" value="UniProtKB-SubCell"/>
</dbReference>
<organism evidence="8 9">
    <name type="scientific">Cellulomonas persica</name>
    <dbReference type="NCBI Taxonomy" id="76861"/>
    <lineage>
        <taxon>Bacteria</taxon>
        <taxon>Bacillati</taxon>
        <taxon>Actinomycetota</taxon>
        <taxon>Actinomycetes</taxon>
        <taxon>Micrococcales</taxon>
        <taxon>Cellulomonadaceae</taxon>
        <taxon>Cellulomonas</taxon>
    </lineage>
</organism>
<comment type="subcellular location">
    <subcellularLocation>
        <location evidence="5">Secreted</location>
    </subcellularLocation>
    <subcellularLocation>
        <location evidence="5">Bacterial flagellum</location>
    </subcellularLocation>
</comment>
<comment type="caution">
    <text evidence="8">The sequence shown here is derived from an EMBL/GenBank/DDBJ whole genome shotgun (WGS) entry which is preliminary data.</text>
</comment>
<dbReference type="RefSeq" id="WP_146807697.1">
    <property type="nucleotide sequence ID" value="NZ_BJUA01000024.1"/>
</dbReference>
<reference evidence="8 9" key="1">
    <citation type="submission" date="2019-07" db="EMBL/GenBank/DDBJ databases">
        <title>Whole genome shotgun sequence of Cellulomonas persica NBRC 101101.</title>
        <authorList>
            <person name="Hosoyama A."/>
            <person name="Uohara A."/>
            <person name="Ohji S."/>
            <person name="Ichikawa N."/>
        </authorList>
    </citation>
    <scope>NUCLEOTIDE SEQUENCE [LARGE SCALE GENOMIC DNA]</scope>
    <source>
        <strain evidence="8 9">NBRC 101101</strain>
    </source>
</reference>
<dbReference type="InterPro" id="IPR040026">
    <property type="entry name" value="FliD"/>
</dbReference>
<evidence type="ECO:0000256" key="1">
    <source>
        <dbReference type="ARBA" id="ARBA00009764"/>
    </source>
</evidence>
<dbReference type="Proteomes" id="UP000321386">
    <property type="component" value="Unassembled WGS sequence"/>
</dbReference>
<dbReference type="GO" id="GO:0009421">
    <property type="term" value="C:bacterial-type flagellum filament cap"/>
    <property type="evidence" value="ECO:0007669"/>
    <property type="project" value="InterPro"/>
</dbReference>
<accession>A0A510UXF6</accession>
<dbReference type="Pfam" id="PF07195">
    <property type="entry name" value="FliD_C"/>
    <property type="match status" value="1"/>
</dbReference>
<feature type="domain" description="Flagellar hook-associated protein 2 C-terminal" evidence="7">
    <location>
        <begin position="214"/>
        <end position="442"/>
    </location>
</feature>
<evidence type="ECO:0000313" key="8">
    <source>
        <dbReference type="EMBL" id="GEK19338.1"/>
    </source>
</evidence>
<sequence length="462" mass="46239">MATSIDGLVSGLDTTALIDSLITLQAGTQSLLKSKQSTASSLSTALQSLNTKVASLAEHATKAAKPQSWQAVTASSSATGVTASATDGAQPGTLNLRVGAVAASQSSLLTLPAAADYGTGTPTFTLTRNGETTSVTAASTSVADIVDAFNASGSGVRATAIKVPELDGDGNPTGGTTYRVQLTGTETGAANAFTVTRSATDGTAPVALEQIRGASDASITLFAGTPAEQTLTSASNTFTGLMSGIDVTVSAVTAPDASDVTLTVTSDKTALRALASGLVSNLGAILGDITSRTASTTTTASDGGSVVKGGLFSGNSTIRTLQQNLLAQASAPVDGVSPSDVGIVLGRDGTFTFDAEKFDAALAADPAKVQKIVSTVAERLAGTATAASAPATGSLTLTIESQQELVKDLGQRIADWDDRLAARRESLVRVYAALETSLSSLQSQSSYLSSQIAALTASSTSK</sequence>
<dbReference type="GO" id="GO:0007155">
    <property type="term" value="P:cell adhesion"/>
    <property type="evidence" value="ECO:0007669"/>
    <property type="project" value="InterPro"/>
</dbReference>
<evidence type="ECO:0000256" key="5">
    <source>
        <dbReference type="RuleBase" id="RU362066"/>
    </source>
</evidence>
<proteinExistence type="inferred from homology"/>
<dbReference type="GO" id="GO:0071973">
    <property type="term" value="P:bacterial-type flagellum-dependent cell motility"/>
    <property type="evidence" value="ECO:0007669"/>
    <property type="project" value="TreeGrafter"/>
</dbReference>
<feature type="domain" description="Flagellar hook-associated protein 2 N-terminal" evidence="6">
    <location>
        <begin position="10"/>
        <end position="105"/>
    </location>
</feature>
<dbReference type="InterPro" id="IPR010809">
    <property type="entry name" value="FliD_C"/>
</dbReference>
<dbReference type="Pfam" id="PF02465">
    <property type="entry name" value="FliD_N"/>
    <property type="match status" value="1"/>
</dbReference>
<evidence type="ECO:0000256" key="3">
    <source>
        <dbReference type="ARBA" id="ARBA00023054"/>
    </source>
</evidence>
<evidence type="ECO:0000256" key="4">
    <source>
        <dbReference type="ARBA" id="ARBA00023143"/>
    </source>
</evidence>